<dbReference type="InterPro" id="IPR050499">
    <property type="entry name" value="PEP-utilizing_PTS_enzyme"/>
</dbReference>
<dbReference type="InterPro" id="IPR023151">
    <property type="entry name" value="PEP_util_CS"/>
</dbReference>
<dbReference type="PANTHER" id="PTHR46244:SF3">
    <property type="entry name" value="PHOSPHOENOLPYRUVATE-PROTEIN PHOSPHOTRANSFERASE"/>
    <property type="match status" value="1"/>
</dbReference>
<dbReference type="WBParaSite" id="L893_g6740.t1">
    <property type="protein sequence ID" value="L893_g6740.t1"/>
    <property type="gene ID" value="L893_g6740"/>
</dbReference>
<dbReference type="Proteomes" id="UP000095287">
    <property type="component" value="Unplaced"/>
</dbReference>
<dbReference type="PANTHER" id="PTHR46244">
    <property type="entry name" value="PHOSPHOENOLPYRUVATE-PROTEIN PHOSPHOTRANSFERASE"/>
    <property type="match status" value="1"/>
</dbReference>
<organism evidence="6 7">
    <name type="scientific">Steinernema glaseri</name>
    <dbReference type="NCBI Taxonomy" id="37863"/>
    <lineage>
        <taxon>Eukaryota</taxon>
        <taxon>Metazoa</taxon>
        <taxon>Ecdysozoa</taxon>
        <taxon>Nematoda</taxon>
        <taxon>Chromadorea</taxon>
        <taxon>Rhabditida</taxon>
        <taxon>Tylenchina</taxon>
        <taxon>Panagrolaimomorpha</taxon>
        <taxon>Strongyloidoidea</taxon>
        <taxon>Steinernematidae</taxon>
        <taxon>Steinernema</taxon>
    </lineage>
</organism>
<evidence type="ECO:0000313" key="7">
    <source>
        <dbReference type="WBParaSite" id="L893_g6740.t1"/>
    </source>
</evidence>
<protein>
    <submittedName>
        <fullName evidence="7">Phosphoenolpyruvate--protein phosphotransferase</fullName>
    </submittedName>
</protein>
<evidence type="ECO:0000256" key="2">
    <source>
        <dbReference type="ARBA" id="ARBA00007837"/>
    </source>
</evidence>
<dbReference type="SUPFAM" id="SSF47831">
    <property type="entry name" value="Enzyme I of the PEP:sugar phosphotransferase system HPr-binding (sub)domain"/>
    <property type="match status" value="1"/>
</dbReference>
<comment type="function">
    <text evidence="1">General (non sugar-specific) component of the phosphoenolpyruvate-dependent sugar phosphotransferase system (sugar PTS). This major carbohydrate active-transport system catalyzes the phosphorylation of incoming sugar substrates concomitantly with their translocation across the cell membrane. Enzyme I transfers the phosphoryl group from phosphoenolpyruvate (PEP) to the phosphoryl carrier protein (HPr).</text>
</comment>
<feature type="domain" description="PEP-utilising enzyme C-terminal" evidence="4">
    <location>
        <begin position="167"/>
        <end position="450"/>
    </location>
</feature>
<name>A0A1I8AKK4_9BILA</name>
<feature type="domain" description="Phosphotransferase system enzyme I N-terminal" evidence="5">
    <location>
        <begin position="20"/>
        <end position="143"/>
    </location>
</feature>
<dbReference type="PRINTS" id="PR01736">
    <property type="entry name" value="PHPHTRNFRASE"/>
</dbReference>
<dbReference type="Gene3D" id="3.20.20.60">
    <property type="entry name" value="Phosphoenolpyruvate-binding domains"/>
    <property type="match status" value="1"/>
</dbReference>
<evidence type="ECO:0000259" key="5">
    <source>
        <dbReference type="Pfam" id="PF05524"/>
    </source>
</evidence>
<dbReference type="PROSITE" id="PS00742">
    <property type="entry name" value="PEP_ENZYMES_2"/>
    <property type="match status" value="1"/>
</dbReference>
<keyword evidence="6" id="KW-1185">Reference proteome</keyword>
<evidence type="ECO:0000313" key="6">
    <source>
        <dbReference type="Proteomes" id="UP000095287"/>
    </source>
</evidence>
<dbReference type="AlphaFoldDB" id="A0A1I8AKK4"/>
<dbReference type="Gene3D" id="1.10.274.10">
    <property type="entry name" value="PtsI, HPr-binding domain"/>
    <property type="match status" value="1"/>
</dbReference>
<dbReference type="InterPro" id="IPR000121">
    <property type="entry name" value="PEP_util_C"/>
</dbReference>
<keyword evidence="3" id="KW-0808">Transferase</keyword>
<dbReference type="Pfam" id="PF02896">
    <property type="entry name" value="PEP-utilizers_C"/>
    <property type="match status" value="1"/>
</dbReference>
<dbReference type="InterPro" id="IPR006318">
    <property type="entry name" value="PTS_EI-like"/>
</dbReference>
<dbReference type="SUPFAM" id="SSF51621">
    <property type="entry name" value="Phosphoenolpyruvate/pyruvate domain"/>
    <property type="match status" value="1"/>
</dbReference>
<dbReference type="Pfam" id="PF05524">
    <property type="entry name" value="PEP-utilisers_N"/>
    <property type="match status" value="1"/>
</dbReference>
<comment type="similarity">
    <text evidence="2">Belongs to the PEP-utilizing enzyme family.</text>
</comment>
<reference evidence="7" key="1">
    <citation type="submission" date="2016-11" db="UniProtKB">
        <authorList>
            <consortium name="WormBaseParasite"/>
        </authorList>
    </citation>
    <scope>IDENTIFICATION</scope>
</reference>
<dbReference type="InterPro" id="IPR040442">
    <property type="entry name" value="Pyrv_kinase-like_dom_sf"/>
</dbReference>
<dbReference type="InterPro" id="IPR036618">
    <property type="entry name" value="PtsI_HPr-bd_sf"/>
</dbReference>
<dbReference type="NCBIfam" id="TIGR01417">
    <property type="entry name" value="PTS_I_fam"/>
    <property type="match status" value="1"/>
</dbReference>
<dbReference type="GO" id="GO:0016772">
    <property type="term" value="F:transferase activity, transferring phosphorus-containing groups"/>
    <property type="evidence" value="ECO:0007669"/>
    <property type="project" value="InterPro"/>
</dbReference>
<dbReference type="InterPro" id="IPR015813">
    <property type="entry name" value="Pyrv/PenolPyrv_kinase-like_dom"/>
</dbReference>
<evidence type="ECO:0000256" key="3">
    <source>
        <dbReference type="ARBA" id="ARBA00022679"/>
    </source>
</evidence>
<dbReference type="InterPro" id="IPR008731">
    <property type="entry name" value="PTS_EIN"/>
</dbReference>
<accession>A0A1I8AKK4</accession>
<proteinExistence type="inferred from homology"/>
<evidence type="ECO:0000259" key="4">
    <source>
        <dbReference type="Pfam" id="PF02896"/>
    </source>
</evidence>
<sequence>MNSAAARTPASDLPAMFTAQGQAVGKGYAIAKAVVMSAAALEVPHYRIAAEDVDSESQRLLSAMASTRDELRAMVDQLPVDAPRELAPILTVHSLLLDDPMLTQQTCAIIAERHYNAEWALTSQGQMLVEQFSQMEDEYLRERGADVRQLVLAEYRERQEAYRRERAELEALLDAPAVTLDGINVRLEANIELPEEAELALKAGADGIGLFRSEFLFMGRTDLPSEQEQYEAYSRVVKAMKGKVVTIRTLDIGADKTLDGDATVATNPALGLRAIRYCLDKPEMFATQLRALLRASQHGQIRILIPMISSMNEVHASRQAIESAARELEKSGTPFARNYLLGAMVEVPAIAIAIEPFVQELDFLSIGTNDLIQYVLAVDRGDAEVASLYDPMHPAVLRLIAHTINAADRAGKPVAICGEMAGDASVTRMLLGLGLKEFSMHPQQLLDVKKE</sequence>
<dbReference type="GO" id="GO:0009401">
    <property type="term" value="P:phosphoenolpyruvate-dependent sugar phosphotransferase system"/>
    <property type="evidence" value="ECO:0007669"/>
    <property type="project" value="InterPro"/>
</dbReference>
<evidence type="ECO:0000256" key="1">
    <source>
        <dbReference type="ARBA" id="ARBA00002728"/>
    </source>
</evidence>